<keyword evidence="2" id="KW-0472">Membrane</keyword>
<protein>
    <submittedName>
        <fullName evidence="3">PepSY-associated TM helix domain protein</fullName>
    </submittedName>
</protein>
<evidence type="ECO:0000256" key="2">
    <source>
        <dbReference type="SAM" id="Phobius"/>
    </source>
</evidence>
<dbReference type="EMBL" id="CP002521">
    <property type="protein sequence ID" value="ADX48223.1"/>
    <property type="molecule type" value="Genomic_DNA"/>
</dbReference>
<sequence length="502" mass="52151">MALTTKTTAKITAASLYRAVWRWHFYAGLLVLPFLAWLAVTGGAFLFQAEIDGWVHRDLLRVAQPVPPGAARPPSALVAAALAAQPGQWFRYTPAAGPGDSANVGIATADGRRVAVYVDPGSARVLGQLPERGTLSWQIRRLHSLKVIGPVARGVIEMAAGWAVVLVATGLYLWWPRGRRGGVVSVRGRPAERVFWRDLHAVLGLGVGAILAFLALTGMPWSVFWGAQVNAWANGSHWGYPAGVRVQLPMSAVPVADTLAVPWSLQQARVPVASAVPAAMVAGGRGGHGGHPGHEGHVGDAGQDGAGEHAGHGAEAAAPATGPQPLPAMPPIGLDAAMAVFTRLGMAPGFGVAAPQGAGGVYTASAYPADLGRQRVVHLDQYSGRPLLDMGYADYGPVAKGLEWGINVHLGQQYGVANQIVLAVACAGIVLLCVAGAVAWWKRRPAGGLGVPPLPAQPRALWVVAGMMAVAGVLLPLLGLSLLCMLAVDAAWRRRQAGALQG</sequence>
<dbReference type="PANTHER" id="PTHR34219:SF1">
    <property type="entry name" value="PEPSY DOMAIN-CONTAINING PROTEIN"/>
    <property type="match status" value="1"/>
</dbReference>
<dbReference type="Pfam" id="PF03929">
    <property type="entry name" value="PepSY_TM"/>
    <property type="match status" value="1"/>
</dbReference>
<feature type="transmembrane region" description="Helical" evidence="2">
    <location>
        <begin position="461"/>
        <end position="488"/>
    </location>
</feature>
<dbReference type="AlphaFoldDB" id="F0Q7P1"/>
<evidence type="ECO:0000313" key="3">
    <source>
        <dbReference type="EMBL" id="ADX48223.1"/>
    </source>
</evidence>
<dbReference type="InterPro" id="IPR005625">
    <property type="entry name" value="PepSY-ass_TM"/>
</dbReference>
<dbReference type="GeneID" id="34238380"/>
<gene>
    <name evidence="3" type="ordered locus">Acav_4339</name>
</gene>
<keyword evidence="2" id="KW-0812">Transmembrane</keyword>
<feature type="transmembrane region" description="Helical" evidence="2">
    <location>
        <begin position="420"/>
        <end position="441"/>
    </location>
</feature>
<dbReference type="KEGG" id="aaa:Acav_4339"/>
<proteinExistence type="predicted"/>
<dbReference type="HOGENOM" id="CLU_031962_3_2_4"/>
<dbReference type="Proteomes" id="UP000002482">
    <property type="component" value="Chromosome"/>
</dbReference>
<accession>F0Q7P1</accession>
<feature type="transmembrane region" description="Helical" evidence="2">
    <location>
        <begin position="155"/>
        <end position="175"/>
    </location>
</feature>
<evidence type="ECO:0000256" key="1">
    <source>
        <dbReference type="SAM" id="MobiDB-lite"/>
    </source>
</evidence>
<keyword evidence="4" id="KW-1185">Reference proteome</keyword>
<dbReference type="PANTHER" id="PTHR34219">
    <property type="entry name" value="IRON-REGULATED INNER MEMBRANE PROTEIN-RELATED"/>
    <property type="match status" value="1"/>
</dbReference>
<feature type="region of interest" description="Disordered" evidence="1">
    <location>
        <begin position="283"/>
        <end position="326"/>
    </location>
</feature>
<feature type="transmembrane region" description="Helical" evidence="2">
    <location>
        <begin position="25"/>
        <end position="47"/>
    </location>
</feature>
<keyword evidence="2" id="KW-1133">Transmembrane helix</keyword>
<dbReference type="RefSeq" id="WP_013596690.1">
    <property type="nucleotide sequence ID" value="NC_015138.1"/>
</dbReference>
<organism evidence="3 4">
    <name type="scientific">Paracidovorax avenae (strain ATCC 19860 / DSM 7227 / CCUG 15838 / JCM 20985 / LMG 2117 / NCPPB 1011)</name>
    <name type="common">Acidovorax avenae</name>
    <dbReference type="NCBI Taxonomy" id="643561"/>
    <lineage>
        <taxon>Bacteria</taxon>
        <taxon>Pseudomonadati</taxon>
        <taxon>Pseudomonadota</taxon>
        <taxon>Betaproteobacteria</taxon>
        <taxon>Burkholderiales</taxon>
        <taxon>Comamonadaceae</taxon>
        <taxon>Paracidovorax</taxon>
    </lineage>
</organism>
<dbReference type="OrthoDB" id="9791166at2"/>
<reference evidence="3" key="1">
    <citation type="submission" date="2011-02" db="EMBL/GenBank/DDBJ databases">
        <title>Complete sequence of Acidovorax avenae subsp. avenae ATCC 19860.</title>
        <authorList>
            <consortium name="US DOE Joint Genome Institute"/>
            <person name="Lucas S."/>
            <person name="Copeland A."/>
            <person name="Lapidus A."/>
            <person name="Cheng J.-F."/>
            <person name="Goodwin L."/>
            <person name="Pitluck S."/>
            <person name="Chertkov O."/>
            <person name="Held B."/>
            <person name="Detter J.C."/>
            <person name="Han C."/>
            <person name="Tapia R."/>
            <person name="Land M."/>
            <person name="Hauser L."/>
            <person name="Kyrpides N."/>
            <person name="Ivanova N."/>
            <person name="Ovchinnikova G."/>
            <person name="Pagani I."/>
            <person name="Gordon S."/>
            <person name="Woyke T."/>
        </authorList>
    </citation>
    <scope>NUCLEOTIDE SEQUENCE</scope>
    <source>
        <strain evidence="3">ATCC 19860</strain>
    </source>
</reference>
<evidence type="ECO:0000313" key="4">
    <source>
        <dbReference type="Proteomes" id="UP000002482"/>
    </source>
</evidence>
<feature type="transmembrane region" description="Helical" evidence="2">
    <location>
        <begin position="195"/>
        <end position="216"/>
    </location>
</feature>
<name>F0Q7P1_PARA1</name>